<proteinExistence type="predicted"/>
<protein>
    <recommendedName>
        <fullName evidence="2">CRAL-TRIO domain-containing protein</fullName>
    </recommendedName>
</protein>
<dbReference type="PANTHER" id="PTHR47041:SF5">
    <property type="entry name" value="SEC14 CYTOSOLIC FACTOR FAMILY PROTEIN"/>
    <property type="match status" value="1"/>
</dbReference>
<dbReference type="SUPFAM" id="SSF52087">
    <property type="entry name" value="CRAL/TRIO domain"/>
    <property type="match status" value="1"/>
</dbReference>
<feature type="domain" description="CRAL-TRIO" evidence="2">
    <location>
        <begin position="89"/>
        <end position="175"/>
    </location>
</feature>
<evidence type="ECO:0000313" key="4">
    <source>
        <dbReference type="Proteomes" id="UP000660262"/>
    </source>
</evidence>
<dbReference type="EMBL" id="BNJQ01000035">
    <property type="protein sequence ID" value="GHP11497.1"/>
    <property type="molecule type" value="Genomic_DNA"/>
</dbReference>
<keyword evidence="4" id="KW-1185">Reference proteome</keyword>
<dbReference type="PANTHER" id="PTHR47041">
    <property type="entry name" value="SEC14 CYTOSOLIC FACTOR FAMILY PROTEIN / PHOSPHOGLYCERIDE TRANSFER FAMILY PROTEIN"/>
    <property type="match status" value="1"/>
</dbReference>
<sequence>MATPPPSPQHRESESDDIHSSSISKSPWRELVLWAGRHPQSQTPYLLVRLGAAVRLNMPEEEQRLMGDVLVQQATHGLTAHCLTPPSGKRWREIAVVVDCDGLSLRHRPPLDVIRDGIPALLNAAESHGGACTSLLLVHVPPTMSFVLTLIRGVLSAETRKKLRLLRTREWLELSASLTHGARLAGSVPWRTTGETGRVEVAAHGDSISSLRQGVPSSPTRTSVVWDERLDDAAMACCGAAVSAVSRALRAFFQHISHGDAAAAGENVGNRPHDKKSAPPTTRWHYGWWPGEALPSARL</sequence>
<organism evidence="3 4">
    <name type="scientific">Pycnococcus provasolii</name>
    <dbReference type="NCBI Taxonomy" id="41880"/>
    <lineage>
        <taxon>Eukaryota</taxon>
        <taxon>Viridiplantae</taxon>
        <taxon>Chlorophyta</taxon>
        <taxon>Pseudoscourfieldiophyceae</taxon>
        <taxon>Pseudoscourfieldiales</taxon>
        <taxon>Pycnococcaceae</taxon>
        <taxon>Pycnococcus</taxon>
    </lineage>
</organism>
<dbReference type="Proteomes" id="UP000660262">
    <property type="component" value="Unassembled WGS sequence"/>
</dbReference>
<gene>
    <name evidence="3" type="ORF">PPROV_001022500</name>
</gene>
<dbReference type="InterPro" id="IPR036865">
    <property type="entry name" value="CRAL-TRIO_dom_sf"/>
</dbReference>
<name>A0A830I2V3_9CHLO</name>
<dbReference type="Pfam" id="PF00650">
    <property type="entry name" value="CRAL_TRIO"/>
    <property type="match status" value="1"/>
</dbReference>
<dbReference type="InterPro" id="IPR001251">
    <property type="entry name" value="CRAL-TRIO_dom"/>
</dbReference>
<feature type="region of interest" description="Disordered" evidence="1">
    <location>
        <begin position="1"/>
        <end position="22"/>
    </location>
</feature>
<evidence type="ECO:0000313" key="3">
    <source>
        <dbReference type="EMBL" id="GHP11497.1"/>
    </source>
</evidence>
<feature type="compositionally biased region" description="Basic and acidic residues" evidence="1">
    <location>
        <begin position="9"/>
        <end position="19"/>
    </location>
</feature>
<dbReference type="AlphaFoldDB" id="A0A830I2V3"/>
<reference evidence="3" key="1">
    <citation type="submission" date="2020-10" db="EMBL/GenBank/DDBJ databases">
        <title>Unveiling of a novel bifunctional photoreceptor, Dualchrome1, isolated from a cosmopolitan green alga.</title>
        <authorList>
            <person name="Suzuki S."/>
            <person name="Kawachi M."/>
        </authorList>
    </citation>
    <scope>NUCLEOTIDE SEQUENCE</scope>
    <source>
        <strain evidence="3">NIES 2893</strain>
    </source>
</reference>
<feature type="region of interest" description="Disordered" evidence="1">
    <location>
        <begin position="263"/>
        <end position="285"/>
    </location>
</feature>
<evidence type="ECO:0000259" key="2">
    <source>
        <dbReference type="Pfam" id="PF00650"/>
    </source>
</evidence>
<dbReference type="Gene3D" id="3.40.525.10">
    <property type="entry name" value="CRAL-TRIO lipid binding domain"/>
    <property type="match status" value="1"/>
</dbReference>
<accession>A0A830I2V3</accession>
<comment type="caution">
    <text evidence="3">The sequence shown here is derived from an EMBL/GenBank/DDBJ whole genome shotgun (WGS) entry which is preliminary data.</text>
</comment>
<evidence type="ECO:0000256" key="1">
    <source>
        <dbReference type="SAM" id="MobiDB-lite"/>
    </source>
</evidence>